<sequence length="99" mass="12029">MIFFQKWKEMHGSQCAEPVWPDPLWYLEEIIVDPTLNDERVKHHTLYENKAYPLFYEKDKLTGVSIMDRIMECYNKHSRIEDFLDTSYKIVREYFSTAD</sequence>
<gene>
    <name evidence="1" type="ORF">JYE49_00055</name>
</gene>
<proteinExistence type="predicted"/>
<name>A0AC61N1J4_9FIRM</name>
<evidence type="ECO:0000313" key="1">
    <source>
        <dbReference type="EMBL" id="QUC67154.1"/>
    </source>
</evidence>
<keyword evidence="2" id="KW-1185">Reference proteome</keyword>
<dbReference type="Proteomes" id="UP000682782">
    <property type="component" value="Chromosome"/>
</dbReference>
<accession>A0AC61N1J4</accession>
<organism evidence="1 2">
    <name type="scientific">Aristaeella hokkaidonensis</name>
    <dbReference type="NCBI Taxonomy" id="3046382"/>
    <lineage>
        <taxon>Bacteria</taxon>
        <taxon>Bacillati</taxon>
        <taxon>Bacillota</taxon>
        <taxon>Clostridia</taxon>
        <taxon>Eubacteriales</taxon>
        <taxon>Aristaeellaceae</taxon>
        <taxon>Aristaeella</taxon>
    </lineage>
</organism>
<protein>
    <submittedName>
        <fullName evidence="1">Uncharacterized protein</fullName>
    </submittedName>
</protein>
<reference evidence="1" key="1">
    <citation type="submission" date="2021-01" db="EMBL/GenBank/DDBJ databases">
        <title>Complete genome sequence of Clostridiales bacterium R-7.</title>
        <authorList>
            <person name="Mahoney-Kurpe S.C."/>
            <person name="Palevich N."/>
            <person name="Koike S."/>
            <person name="Moon C.D."/>
            <person name="Attwood G.T."/>
        </authorList>
    </citation>
    <scope>NUCLEOTIDE SEQUENCE</scope>
    <source>
        <strain evidence="1">R-7</strain>
    </source>
</reference>
<dbReference type="EMBL" id="CP068393">
    <property type="protein sequence ID" value="QUC67154.1"/>
    <property type="molecule type" value="Genomic_DNA"/>
</dbReference>
<evidence type="ECO:0000313" key="2">
    <source>
        <dbReference type="Proteomes" id="UP000682782"/>
    </source>
</evidence>